<evidence type="ECO:0000313" key="3">
    <source>
        <dbReference type="Proteomes" id="UP001597051"/>
    </source>
</evidence>
<feature type="domain" description="Glycosyl transferase family 1" evidence="1">
    <location>
        <begin position="236"/>
        <end position="383"/>
    </location>
</feature>
<dbReference type="PANTHER" id="PTHR12526">
    <property type="entry name" value="GLYCOSYLTRANSFERASE"/>
    <property type="match status" value="1"/>
</dbReference>
<proteinExistence type="predicted"/>
<dbReference type="PANTHER" id="PTHR12526:SF635">
    <property type="entry name" value="GLYCOSYL TRANSFERASE GROUP 1"/>
    <property type="match status" value="1"/>
</dbReference>
<dbReference type="EC" id="2.4.-.-" evidence="2"/>
<dbReference type="EMBL" id="JBHTIZ010000011">
    <property type="protein sequence ID" value="MFD0983596.1"/>
    <property type="molecule type" value="Genomic_DNA"/>
</dbReference>
<dbReference type="Proteomes" id="UP001597051">
    <property type="component" value="Unassembled WGS sequence"/>
</dbReference>
<accession>A0ABW3IZX0</accession>
<protein>
    <submittedName>
        <fullName evidence="2">Glycosyltransferase</fullName>
        <ecNumber evidence="2">2.4.-.-</ecNumber>
    </submittedName>
</protein>
<dbReference type="Gene3D" id="3.40.50.2000">
    <property type="entry name" value="Glycogen Phosphorylase B"/>
    <property type="match status" value="2"/>
</dbReference>
<dbReference type="GO" id="GO:0016757">
    <property type="term" value="F:glycosyltransferase activity"/>
    <property type="evidence" value="ECO:0007669"/>
    <property type="project" value="UniProtKB-KW"/>
</dbReference>
<dbReference type="InterPro" id="IPR001296">
    <property type="entry name" value="Glyco_trans_1"/>
</dbReference>
<dbReference type="Pfam" id="PF00534">
    <property type="entry name" value="Glycos_transf_1"/>
    <property type="match status" value="1"/>
</dbReference>
<comment type="caution">
    <text evidence="2">The sequence shown here is derived from an EMBL/GenBank/DDBJ whole genome shotgun (WGS) entry which is preliminary data.</text>
</comment>
<evidence type="ECO:0000313" key="2">
    <source>
        <dbReference type="EMBL" id="MFD0983596.1"/>
    </source>
</evidence>
<evidence type="ECO:0000259" key="1">
    <source>
        <dbReference type="Pfam" id="PF00534"/>
    </source>
</evidence>
<keyword evidence="2" id="KW-0328">Glycosyltransferase</keyword>
<name>A0ABW3IZX0_9FLAO</name>
<dbReference type="RefSeq" id="WP_379754084.1">
    <property type="nucleotide sequence ID" value="NZ_JBHSYB010000012.1"/>
</dbReference>
<keyword evidence="3" id="KW-1185">Reference proteome</keyword>
<sequence length="419" mass="47649">MKVLHINTIDFGGAATAAIRLHNALLENDIESSFLTIKKSETNIINHIIVPNHLVKLKLNETFSLKKYLKIKFDRNYGKYLTEVKRKRIIRHLGNITNRGVISFPNTEFDELHLLSEISKADIIHLHWVADFIDYSTFFKNVTKPIVWTFHDENAFLGIFHYSGDKVSNKENELKKIDEEVYLLKKNTLKDFKNLHVVTPSKWLGSLAANSEIFNNFNVSIIPYSLNLNVFKIQNKEFAREVFNLPTNKKIALFVAESVTNERKGFDLLSGAFEKIVDKEDLLLVAIGNVSATNKQENVKYLGSINDERLMALAYAAADVFILPSREDNLPNTMLESLSCGTPIIGFPIGGIKETIENGFNGYLCPELSIDGLYETIEKFFQNISSFNSDKISKAAHDKFNNKKQASSYITIYKKLIPN</sequence>
<keyword evidence="2" id="KW-0808">Transferase</keyword>
<organism evidence="2 3">
    <name type="scientific">Flavobacterium myungsuense</name>
    <dbReference type="NCBI Taxonomy" id="651823"/>
    <lineage>
        <taxon>Bacteria</taxon>
        <taxon>Pseudomonadati</taxon>
        <taxon>Bacteroidota</taxon>
        <taxon>Flavobacteriia</taxon>
        <taxon>Flavobacteriales</taxon>
        <taxon>Flavobacteriaceae</taxon>
        <taxon>Flavobacterium</taxon>
    </lineage>
</organism>
<gene>
    <name evidence="2" type="ORF">ACFQ0S_03805</name>
</gene>
<dbReference type="SUPFAM" id="SSF53756">
    <property type="entry name" value="UDP-Glycosyltransferase/glycogen phosphorylase"/>
    <property type="match status" value="1"/>
</dbReference>
<reference evidence="3" key="1">
    <citation type="journal article" date="2019" name="Int. J. Syst. Evol. Microbiol.">
        <title>The Global Catalogue of Microorganisms (GCM) 10K type strain sequencing project: providing services to taxonomists for standard genome sequencing and annotation.</title>
        <authorList>
            <consortium name="The Broad Institute Genomics Platform"/>
            <consortium name="The Broad Institute Genome Sequencing Center for Infectious Disease"/>
            <person name="Wu L."/>
            <person name="Ma J."/>
        </authorList>
    </citation>
    <scope>NUCLEOTIDE SEQUENCE [LARGE SCALE GENOMIC DNA]</scope>
    <source>
        <strain evidence="3">CECT 7649</strain>
    </source>
</reference>